<accession>A0ABT8CQ35</accession>
<feature type="transmembrane region" description="Helical" evidence="7">
    <location>
        <begin position="28"/>
        <end position="50"/>
    </location>
</feature>
<feature type="transmembrane region" description="Helical" evidence="7">
    <location>
        <begin position="374"/>
        <end position="400"/>
    </location>
</feature>
<feature type="domain" description="MacB-like periplasmic core" evidence="9">
    <location>
        <begin position="28"/>
        <end position="246"/>
    </location>
</feature>
<comment type="caution">
    <text evidence="10">The sequence shown here is derived from an EMBL/GenBank/DDBJ whole genome shotgun (WGS) entry which is preliminary data.</text>
</comment>
<feature type="transmembrane region" description="Helical" evidence="7">
    <location>
        <begin position="332"/>
        <end position="354"/>
    </location>
</feature>
<evidence type="ECO:0000313" key="10">
    <source>
        <dbReference type="EMBL" id="MDN3706335.1"/>
    </source>
</evidence>
<dbReference type="InterPro" id="IPR025857">
    <property type="entry name" value="MacB_PCD"/>
</dbReference>
<dbReference type="Pfam" id="PF02687">
    <property type="entry name" value="FtsX"/>
    <property type="match status" value="1"/>
</dbReference>
<name>A0ABT8CQ35_9FLAO</name>
<reference evidence="11" key="1">
    <citation type="journal article" date="2019" name="Int. J. Syst. Evol. Microbiol.">
        <title>The Global Catalogue of Microorganisms (GCM) 10K type strain sequencing project: providing services to taxonomists for standard genome sequencing and annotation.</title>
        <authorList>
            <consortium name="The Broad Institute Genomics Platform"/>
            <consortium name="The Broad Institute Genome Sequencing Center for Infectious Disease"/>
            <person name="Wu L."/>
            <person name="Ma J."/>
        </authorList>
    </citation>
    <scope>NUCLEOTIDE SEQUENCE [LARGE SCALE GENOMIC DNA]</scope>
    <source>
        <strain evidence="11">CECT 7184</strain>
    </source>
</reference>
<evidence type="ECO:0000313" key="11">
    <source>
        <dbReference type="Proteomes" id="UP001242368"/>
    </source>
</evidence>
<keyword evidence="6 7" id="KW-0472">Membrane</keyword>
<evidence type="ECO:0000259" key="8">
    <source>
        <dbReference type="Pfam" id="PF02687"/>
    </source>
</evidence>
<evidence type="ECO:0000256" key="7">
    <source>
        <dbReference type="SAM" id="Phobius"/>
    </source>
</evidence>
<dbReference type="InterPro" id="IPR003838">
    <property type="entry name" value="ABC3_permease_C"/>
</dbReference>
<evidence type="ECO:0000256" key="5">
    <source>
        <dbReference type="ARBA" id="ARBA00022989"/>
    </source>
</evidence>
<dbReference type="PANTHER" id="PTHR30489:SF0">
    <property type="entry name" value="LIPOPROTEIN-RELEASING SYSTEM TRANSMEMBRANE PROTEIN LOLE"/>
    <property type="match status" value="1"/>
</dbReference>
<dbReference type="Pfam" id="PF12704">
    <property type="entry name" value="MacB_PCD"/>
    <property type="match status" value="1"/>
</dbReference>
<dbReference type="RefSeq" id="WP_290362411.1">
    <property type="nucleotide sequence ID" value="NZ_JAUFQU010000001.1"/>
</dbReference>
<organism evidence="10 11">
    <name type="scientific">Paenimyroides ceti</name>
    <dbReference type="NCBI Taxonomy" id="395087"/>
    <lineage>
        <taxon>Bacteria</taxon>
        <taxon>Pseudomonadati</taxon>
        <taxon>Bacteroidota</taxon>
        <taxon>Flavobacteriia</taxon>
        <taxon>Flavobacteriales</taxon>
        <taxon>Flavobacteriaceae</taxon>
        <taxon>Paenimyroides</taxon>
    </lineage>
</organism>
<sequence>MKLEYFISKRLVTSKEYKNSVSAPIMKIAVIAVAISTIMMLVSIATGLGLQNKIRDKITSFNGHIIISNYDNNQSDITLEPINIKQDFYPDYTSFSGVKEIHPYASKAGVIRTLETFEGVIYKGVGDDYNWSYLEDYIVEGRSPEIKKEGMTNEVLISEYLAKRLAIKLNDKIETFFMKDSGNGMPNIRAFEVVGIYNSGFKSFDETYVIGDLKQIQRLNKWSKDEVGAFEVYVENFSNINAVNDSLYTKIPASLNSVSIVDKFFNIFDWLSLFDFNIYVILGIMILVATINMIVALLVLILERTKMIGLLKSLGAGNWTIRKIFLLQASHIVFNGLIWGNIIGIGVLLLQHYFGIVKLDPTQYYVTEAPVYLNVFYIVGLNLALIVICYLIMIIPSYIITKITPVKALRYQ</sequence>
<proteinExistence type="inferred from homology"/>
<evidence type="ECO:0000259" key="9">
    <source>
        <dbReference type="Pfam" id="PF12704"/>
    </source>
</evidence>
<dbReference type="Proteomes" id="UP001242368">
    <property type="component" value="Unassembled WGS sequence"/>
</dbReference>
<protein>
    <submittedName>
        <fullName evidence="10">ABC transporter permease</fullName>
    </submittedName>
</protein>
<comment type="similarity">
    <text evidence="2">Belongs to the ABC-4 integral membrane protein family. LolC/E subfamily.</text>
</comment>
<comment type="subcellular location">
    <subcellularLocation>
        <location evidence="1">Cell membrane</location>
        <topology evidence="1">Multi-pass membrane protein</topology>
    </subcellularLocation>
</comment>
<evidence type="ECO:0000256" key="2">
    <source>
        <dbReference type="ARBA" id="ARBA00005236"/>
    </source>
</evidence>
<keyword evidence="4 7" id="KW-0812">Transmembrane</keyword>
<keyword evidence="5 7" id="KW-1133">Transmembrane helix</keyword>
<keyword evidence="3" id="KW-1003">Cell membrane</keyword>
<gene>
    <name evidence="10" type="ORF">QW060_04255</name>
</gene>
<dbReference type="EMBL" id="JAUFQU010000001">
    <property type="protein sequence ID" value="MDN3706335.1"/>
    <property type="molecule type" value="Genomic_DNA"/>
</dbReference>
<evidence type="ECO:0000256" key="1">
    <source>
        <dbReference type="ARBA" id="ARBA00004651"/>
    </source>
</evidence>
<feature type="domain" description="ABC3 transporter permease C-terminal" evidence="8">
    <location>
        <begin position="280"/>
        <end position="405"/>
    </location>
</feature>
<dbReference type="InterPro" id="IPR051447">
    <property type="entry name" value="Lipoprotein-release_system"/>
</dbReference>
<dbReference type="PANTHER" id="PTHR30489">
    <property type="entry name" value="LIPOPROTEIN-RELEASING SYSTEM TRANSMEMBRANE PROTEIN LOLE"/>
    <property type="match status" value="1"/>
</dbReference>
<evidence type="ECO:0000256" key="6">
    <source>
        <dbReference type="ARBA" id="ARBA00023136"/>
    </source>
</evidence>
<evidence type="ECO:0000256" key="3">
    <source>
        <dbReference type="ARBA" id="ARBA00022475"/>
    </source>
</evidence>
<evidence type="ECO:0000256" key="4">
    <source>
        <dbReference type="ARBA" id="ARBA00022692"/>
    </source>
</evidence>
<feature type="transmembrane region" description="Helical" evidence="7">
    <location>
        <begin position="278"/>
        <end position="302"/>
    </location>
</feature>
<keyword evidence="11" id="KW-1185">Reference proteome</keyword>